<keyword evidence="8" id="KW-0539">Nucleus</keyword>
<dbReference type="Gene3D" id="1.10.472.140">
    <property type="match status" value="1"/>
</dbReference>
<feature type="compositionally biased region" description="Pro residues" evidence="15">
    <location>
        <begin position="911"/>
        <end position="921"/>
    </location>
</feature>
<dbReference type="GO" id="GO:0010564">
    <property type="term" value="P:regulation of cell cycle process"/>
    <property type="evidence" value="ECO:0007669"/>
    <property type="project" value="UniProtKB-ARBA"/>
</dbReference>
<dbReference type="InterPro" id="IPR028309">
    <property type="entry name" value="RB_fam"/>
</dbReference>
<evidence type="ECO:0000313" key="20">
    <source>
        <dbReference type="EMBL" id="KAL3858952.1"/>
    </source>
</evidence>
<dbReference type="SMART" id="SM01368">
    <property type="entry name" value="RB_A"/>
    <property type="match status" value="1"/>
</dbReference>
<evidence type="ECO:0000256" key="14">
    <source>
        <dbReference type="ARBA" id="ARBA00083153"/>
    </source>
</evidence>
<dbReference type="GO" id="GO:1990841">
    <property type="term" value="F:promoter-specific chromatin binding"/>
    <property type="evidence" value="ECO:0007669"/>
    <property type="project" value="UniProtKB-ARBA"/>
</dbReference>
<evidence type="ECO:0000259" key="17">
    <source>
        <dbReference type="SMART" id="SM01367"/>
    </source>
</evidence>
<sequence>MGLSSEDGDEKVEQRYEELCLDLNMDKNAKEEAWNSYQRIRTNYTLEGDQIHWLSCALYEACRRSVVPTVGRGTVEGNCVSLTRLLRSAKFSLIQFFNKMKKWSDMANLSHEFRDKVDRLERNFAVSTVIFKKFQPIFLDIFRSPLDEPPRQPRSRKQRRLPCSVSEVFNFCWTMFVQVKGKFPAISDDLVNSYHLLLCNIDWFYANALLGGRKDLLNPDFSGLPENYHSRDWKPPAEPLCIMKHLCDKHEGLELEAKVIKEHWWKPHIRSLFDRKVLKGKLESLSAVLEIGNFEANSKVMNNAYEEFVLSVGDFDERIFLGEDADIEIGTPAKSRDDMAEELSEKMQSRSHLQQHFDQTRSLAPSTPLTGRRYLKEKDPSITPVSTATQSVSRLQHLLSGRKTAPSDTLLNILSVCGKNYHEAIITRVKEMGEVFCSQYAQATDSHPGSQMDFAKKRLQLGESLYFKTLESILVSEKARMSNGKDQKTNLMGLVEHDVFHRSLFACCLEIVIFSYNSQRMFPWIVEIFDLSPYHFYKVIEIVVREEEGLSRDVVKHLNHIEESILENFAWRSDSPLWDAIKEKNGEIPTSEEVTLPNHINPITGAGSPIRHPAVKRIAGEGRPSVVRKDPSSSPTGPSVADRFSSPSPGSAKRRLFDMPSAVSGVKPGQSLLAKQLNSGVSDTVVISENPVTSASAMPPTQIITYHQAIMGDGRQVLIPVQRSVVPPASTTESTTQTTPTDILQSSAQTTGGKATVQNKTKKTGSLALFFRKVYHLASVRLRDLCDRLDIDSEEMQTRMWTCLEHTLVHHVDLMMDRHIDQMVMCAIYVMAKVCDKSQSFQNIMKCYRMQPQAQSHVYRSVLLTQRKRRTSGSSDGSRNGTSGSSSPVTIQEETKEKKIVPIRSSSTLPIPHPSSHPPTPTRLVGTGSTFDFGEERGDLIKFYNQVYINKLKKFALKFSSQNLSGDAPLLSPLPPIRSHNTSPRRLSSKYSIFISPHKTSGSIPNSPHGKNGLSYSFNKSPAKNLRAINNMIRMGDKTRFAGKRLLQIDGDEESGESPPKKASQPFFMQRLQSVNTERQMHETNSGIGRSNTAS</sequence>
<keyword evidence="4" id="KW-0597">Phosphoprotein</keyword>
<dbReference type="SMART" id="SM01369">
    <property type="entry name" value="Rb_C"/>
    <property type="match status" value="1"/>
</dbReference>
<dbReference type="GO" id="GO:0010468">
    <property type="term" value="P:regulation of gene expression"/>
    <property type="evidence" value="ECO:0007669"/>
    <property type="project" value="UniProtKB-ARBA"/>
</dbReference>
<evidence type="ECO:0000256" key="15">
    <source>
        <dbReference type="SAM" id="MobiDB-lite"/>
    </source>
</evidence>
<comment type="similarity">
    <text evidence="2">Belongs to the retinoblastoma protein (RB) family.</text>
</comment>
<keyword evidence="5" id="KW-0156">Chromatin regulator</keyword>
<comment type="caution">
    <text evidence="20">The sequence shown here is derived from an EMBL/GenBank/DDBJ whole genome shotgun (WGS) entry which is preliminary data.</text>
</comment>
<dbReference type="SMART" id="SM01367">
    <property type="entry name" value="DUF3452"/>
    <property type="match status" value="1"/>
</dbReference>
<evidence type="ECO:0000256" key="9">
    <source>
        <dbReference type="ARBA" id="ARBA00023306"/>
    </source>
</evidence>
<protein>
    <recommendedName>
        <fullName evidence="12">Retinoblastoma-like protein 1</fullName>
    </recommendedName>
    <alternativeName>
        <fullName evidence="14">107 kDa retinoblastoma-associated protein</fullName>
    </alternativeName>
    <alternativeName>
        <fullName evidence="13">pRb1</fullName>
    </alternativeName>
</protein>
<keyword evidence="7" id="KW-0804">Transcription</keyword>
<evidence type="ECO:0000256" key="1">
    <source>
        <dbReference type="ARBA" id="ARBA00004123"/>
    </source>
</evidence>
<dbReference type="FunFam" id="1.10.472.10:FF:000035">
    <property type="entry name" value="RB transcriptional corepressor-like 1"/>
    <property type="match status" value="1"/>
</dbReference>
<feature type="compositionally biased region" description="Polar residues" evidence="15">
    <location>
        <begin position="742"/>
        <end position="757"/>
    </location>
</feature>
<feature type="compositionally biased region" description="Low complexity" evidence="15">
    <location>
        <begin position="731"/>
        <end position="741"/>
    </location>
</feature>
<dbReference type="GO" id="GO:0006325">
    <property type="term" value="P:chromatin organization"/>
    <property type="evidence" value="ECO:0007669"/>
    <property type="project" value="UniProtKB-KW"/>
</dbReference>
<organism evidence="20 21">
    <name type="scientific">Sinanodonta woodiana</name>
    <name type="common">Chinese pond mussel</name>
    <name type="synonym">Anodonta woodiana</name>
    <dbReference type="NCBI Taxonomy" id="1069815"/>
    <lineage>
        <taxon>Eukaryota</taxon>
        <taxon>Metazoa</taxon>
        <taxon>Spiralia</taxon>
        <taxon>Lophotrochozoa</taxon>
        <taxon>Mollusca</taxon>
        <taxon>Bivalvia</taxon>
        <taxon>Autobranchia</taxon>
        <taxon>Heteroconchia</taxon>
        <taxon>Palaeoheterodonta</taxon>
        <taxon>Unionida</taxon>
        <taxon>Unionoidea</taxon>
        <taxon>Unionidae</taxon>
        <taxon>Unioninae</taxon>
        <taxon>Sinanodonta</taxon>
    </lineage>
</organism>
<dbReference type="GO" id="GO:0005654">
    <property type="term" value="C:nucleoplasm"/>
    <property type="evidence" value="ECO:0007669"/>
    <property type="project" value="UniProtKB-ARBA"/>
</dbReference>
<reference evidence="20 21" key="1">
    <citation type="submission" date="2024-11" db="EMBL/GenBank/DDBJ databases">
        <title>Chromosome-level genome assembly of the freshwater bivalve Anodonta woodiana.</title>
        <authorList>
            <person name="Chen X."/>
        </authorList>
    </citation>
    <scope>NUCLEOTIDE SEQUENCE [LARGE SCALE GENOMIC DNA]</scope>
    <source>
        <strain evidence="20">MN2024</strain>
        <tissue evidence="20">Gills</tissue>
    </source>
</reference>
<gene>
    <name evidence="20" type="ORF">ACJMK2_009197</name>
</gene>
<evidence type="ECO:0000256" key="13">
    <source>
        <dbReference type="ARBA" id="ARBA00081549"/>
    </source>
</evidence>
<dbReference type="InterPro" id="IPR015030">
    <property type="entry name" value="RB_C"/>
</dbReference>
<feature type="compositionally biased region" description="Polar residues" evidence="15">
    <location>
        <begin position="1071"/>
        <end position="1095"/>
    </location>
</feature>
<evidence type="ECO:0000256" key="12">
    <source>
        <dbReference type="ARBA" id="ARBA00071617"/>
    </source>
</evidence>
<evidence type="ECO:0000256" key="11">
    <source>
        <dbReference type="ARBA" id="ARBA00065472"/>
    </source>
</evidence>
<dbReference type="Gene3D" id="1.10.472.10">
    <property type="entry name" value="Cyclin-like"/>
    <property type="match status" value="3"/>
</dbReference>
<evidence type="ECO:0000256" key="4">
    <source>
        <dbReference type="ARBA" id="ARBA00022553"/>
    </source>
</evidence>
<dbReference type="GO" id="GO:0019219">
    <property type="term" value="P:regulation of nucleobase-containing compound metabolic process"/>
    <property type="evidence" value="ECO:0007669"/>
    <property type="project" value="UniProtKB-ARBA"/>
</dbReference>
<feature type="region of interest" description="Disordered" evidence="15">
    <location>
        <begin position="619"/>
        <end position="655"/>
    </location>
</feature>
<dbReference type="Proteomes" id="UP001634394">
    <property type="component" value="Unassembled WGS sequence"/>
</dbReference>
<dbReference type="InterPro" id="IPR024599">
    <property type="entry name" value="RB_N"/>
</dbReference>
<keyword evidence="6" id="KW-0805">Transcription regulation</keyword>
<keyword evidence="21" id="KW-1185">Reference proteome</keyword>
<dbReference type="AlphaFoldDB" id="A0ABD3VEI0"/>
<evidence type="ECO:0000256" key="8">
    <source>
        <dbReference type="ARBA" id="ARBA00023242"/>
    </source>
</evidence>
<dbReference type="SUPFAM" id="SSF47954">
    <property type="entry name" value="Cyclin-like"/>
    <property type="match status" value="2"/>
</dbReference>
<dbReference type="FunFam" id="1.10.472.10:FF:000082">
    <property type="entry name" value="retinoblastoma-like protein 1 isoform X1"/>
    <property type="match status" value="1"/>
</dbReference>
<keyword evidence="3" id="KW-0678">Repressor</keyword>
<feature type="region of interest" description="Disordered" evidence="15">
    <location>
        <begin position="1050"/>
        <end position="1095"/>
    </location>
</feature>
<evidence type="ECO:0000256" key="6">
    <source>
        <dbReference type="ARBA" id="ARBA00023015"/>
    </source>
</evidence>
<dbReference type="Pfam" id="PF01858">
    <property type="entry name" value="RB_A"/>
    <property type="match status" value="1"/>
</dbReference>
<dbReference type="PANTHER" id="PTHR13742:SF17">
    <property type="entry name" value="RE32990P-RELATED"/>
    <property type="match status" value="1"/>
</dbReference>
<evidence type="ECO:0000313" key="21">
    <source>
        <dbReference type="Proteomes" id="UP001634394"/>
    </source>
</evidence>
<feature type="domain" description="Retinoblastoma-associated protein A-box" evidence="18">
    <location>
        <begin position="383"/>
        <end position="581"/>
    </location>
</feature>
<dbReference type="InterPro" id="IPR002719">
    <property type="entry name" value="RB_B"/>
</dbReference>
<keyword evidence="9" id="KW-0131">Cell cycle</keyword>
<dbReference type="EMBL" id="JBJQND010000012">
    <property type="protein sequence ID" value="KAL3858952.1"/>
    <property type="molecule type" value="Genomic_DNA"/>
</dbReference>
<dbReference type="Pfam" id="PF01857">
    <property type="entry name" value="RB_B"/>
    <property type="match status" value="1"/>
</dbReference>
<evidence type="ECO:0000256" key="2">
    <source>
        <dbReference type="ARBA" id="ARBA00009475"/>
    </source>
</evidence>
<dbReference type="PANTHER" id="PTHR13742">
    <property type="entry name" value="RETINOBLASTOMA-ASSOCIATED PROTEIN RB -RELATED"/>
    <property type="match status" value="1"/>
</dbReference>
<evidence type="ECO:0000256" key="5">
    <source>
        <dbReference type="ARBA" id="ARBA00022853"/>
    </source>
</evidence>
<evidence type="ECO:0000256" key="3">
    <source>
        <dbReference type="ARBA" id="ARBA00022491"/>
    </source>
</evidence>
<dbReference type="InterPro" id="IPR013763">
    <property type="entry name" value="Cyclin-like_dom"/>
</dbReference>
<dbReference type="SMART" id="SM00385">
    <property type="entry name" value="CYCLIN"/>
    <property type="match status" value="1"/>
</dbReference>
<evidence type="ECO:0000259" key="18">
    <source>
        <dbReference type="SMART" id="SM01368"/>
    </source>
</evidence>
<dbReference type="Pfam" id="PF11934">
    <property type="entry name" value="DUF3452"/>
    <property type="match status" value="1"/>
</dbReference>
<feature type="region of interest" description="Disordered" evidence="15">
    <location>
        <begin position="869"/>
        <end position="925"/>
    </location>
</feature>
<dbReference type="FunFam" id="1.10.472.140:FF:000001">
    <property type="entry name" value="Retinoblastoma-like 2, isoform CRA_a"/>
    <property type="match status" value="1"/>
</dbReference>
<accession>A0ABD3VEI0</accession>
<evidence type="ECO:0000259" key="16">
    <source>
        <dbReference type="SMART" id="SM00385"/>
    </source>
</evidence>
<comment type="subunit">
    <text evidence="11">Component of the DREAM complex (also named LINC complex) at least composed of E2F4, E2F5, LIN9, LIN37, LIN52, LIN54, MYBL1, MYBL2, RBL1, RBL2, RBBP4, TFDP1 and TFDP2. The complex exists in quiescent cells where it represses cell cycle-dependent genes. It dissociates in S phase when LIN9, LIN37, LIN52 and LIN54 form a subcomplex that binds to MYBL2. Interacts with AATF. Interacts with KDM5A. Interacts with KMT5B and KMT5C. Interacts with USP4. Interacts with RBBP9.</text>
</comment>
<feature type="region of interest" description="Disordered" evidence="15">
    <location>
        <begin position="728"/>
        <end position="757"/>
    </location>
</feature>
<evidence type="ECO:0000256" key="7">
    <source>
        <dbReference type="ARBA" id="ARBA00023163"/>
    </source>
</evidence>
<name>A0ABD3VEI0_SINWO</name>
<feature type="compositionally biased region" description="Polar residues" evidence="15">
    <location>
        <begin position="872"/>
        <end position="892"/>
    </location>
</feature>
<feature type="domain" description="Cyclin-like" evidence="16">
    <location>
        <begin position="780"/>
        <end position="867"/>
    </location>
</feature>
<comment type="subcellular location">
    <subcellularLocation>
        <location evidence="1">Nucleus</location>
    </subcellularLocation>
</comment>
<feature type="domain" description="Retinoblastoma-associated protein N-terminal" evidence="17">
    <location>
        <begin position="65"/>
        <end position="207"/>
    </location>
</feature>
<evidence type="ECO:0000256" key="10">
    <source>
        <dbReference type="ARBA" id="ARBA00056699"/>
    </source>
</evidence>
<evidence type="ECO:0000259" key="19">
    <source>
        <dbReference type="SMART" id="SM01369"/>
    </source>
</evidence>
<feature type="domain" description="Retinoblastoma-associated protein C-terminal" evidence="19">
    <location>
        <begin position="956"/>
        <end position="1095"/>
    </location>
</feature>
<proteinExistence type="inferred from homology"/>
<dbReference type="InterPro" id="IPR002720">
    <property type="entry name" value="RB_A"/>
</dbReference>
<comment type="function">
    <text evidence="10">Key regulator of entry into cell division. Directly involved in heterochromatin formation by maintaining overall chromatin structure and, in particular, that of constitutive heterochromatin by stabilizing histone methylation. Recruits and targets histone methyltransferases KMT5B and KMT5C, leading to epigenetic transcriptional repression. Controls histone H4 'Lys-20' trimethylation. Probably acts as a transcription repressor by recruiting chromatin-modifying enzymes to promoters. Potent inhibitor of E2F-mediated trans-activation. May act as a tumor suppressor.</text>
</comment>
<dbReference type="InterPro" id="IPR036915">
    <property type="entry name" value="Cyclin-like_sf"/>
</dbReference>